<dbReference type="InterPro" id="IPR013830">
    <property type="entry name" value="SGNH_hydro"/>
</dbReference>
<evidence type="ECO:0000313" key="3">
    <source>
        <dbReference type="Proteomes" id="UP000430508"/>
    </source>
</evidence>
<protein>
    <recommendedName>
        <fullName evidence="1">SGNH hydrolase-type esterase domain-containing protein</fullName>
    </recommendedName>
</protein>
<dbReference type="RefSeq" id="WP_158208119.1">
    <property type="nucleotide sequence ID" value="NZ_CP046996.1"/>
</dbReference>
<dbReference type="InterPro" id="IPR051532">
    <property type="entry name" value="Ester_Hydrolysis_Enzymes"/>
</dbReference>
<dbReference type="Proteomes" id="UP000430508">
    <property type="component" value="Chromosome"/>
</dbReference>
<dbReference type="Gene3D" id="3.40.50.1110">
    <property type="entry name" value="SGNH hydrolase"/>
    <property type="match status" value="1"/>
</dbReference>
<reference evidence="2 3" key="1">
    <citation type="submission" date="2019-12" db="EMBL/GenBank/DDBJ databases">
        <title>Sequence classification of anaerobic respiratory reductive dehalogenases: First we see many, then we see few.</title>
        <authorList>
            <person name="Molenda O."/>
            <person name="Puentes Jacome L.A."/>
            <person name="Cao X."/>
            <person name="Nesbo C.L."/>
            <person name="Tang S."/>
            <person name="Morson N."/>
            <person name="Patron J."/>
            <person name="Lomheim L."/>
            <person name="Wishart D.S."/>
            <person name="Edwards E.A."/>
        </authorList>
    </citation>
    <scope>NUCLEOTIDE SEQUENCE [LARGE SCALE GENOMIC DNA]</scope>
    <source>
        <strain evidence="2 3">12DCA</strain>
    </source>
</reference>
<dbReference type="EMBL" id="CP046996">
    <property type="protein sequence ID" value="QGZ99431.1"/>
    <property type="molecule type" value="Genomic_DNA"/>
</dbReference>
<dbReference type="CDD" id="cd00229">
    <property type="entry name" value="SGNH_hydrolase"/>
    <property type="match status" value="1"/>
</dbReference>
<gene>
    <name evidence="2" type="ORF">GQ588_01495</name>
</gene>
<evidence type="ECO:0000259" key="1">
    <source>
        <dbReference type="Pfam" id="PF13472"/>
    </source>
</evidence>
<dbReference type="PANTHER" id="PTHR30383">
    <property type="entry name" value="THIOESTERASE 1/PROTEASE 1/LYSOPHOSPHOLIPASE L1"/>
    <property type="match status" value="1"/>
</dbReference>
<evidence type="ECO:0000313" key="2">
    <source>
        <dbReference type="EMBL" id="QGZ99431.1"/>
    </source>
</evidence>
<accession>A0A857DG02</accession>
<proteinExistence type="predicted"/>
<dbReference type="SUPFAM" id="SSF52266">
    <property type="entry name" value="SGNH hydrolase"/>
    <property type="match status" value="1"/>
</dbReference>
<dbReference type="AlphaFoldDB" id="A0A857DG02"/>
<dbReference type="InterPro" id="IPR036514">
    <property type="entry name" value="SGNH_hydro_sf"/>
</dbReference>
<organism evidence="2 3">
    <name type="scientific">Dehalobacter restrictus</name>
    <dbReference type="NCBI Taxonomy" id="55583"/>
    <lineage>
        <taxon>Bacteria</taxon>
        <taxon>Bacillati</taxon>
        <taxon>Bacillota</taxon>
        <taxon>Clostridia</taxon>
        <taxon>Eubacteriales</taxon>
        <taxon>Desulfitobacteriaceae</taxon>
        <taxon>Dehalobacter</taxon>
    </lineage>
</organism>
<feature type="domain" description="SGNH hydrolase-type esterase" evidence="1">
    <location>
        <begin position="30"/>
        <end position="202"/>
    </location>
</feature>
<name>A0A857DG02_9FIRM</name>
<sequence>MLMGEEALILSKRYTNDRSIFGLNTAVITGDSLTQLGYGESATAYSLMSEGYFNWANILLGQRFTLLNNAGVGGYRSDQCLSELETKVLPYKPNYCFVCIGVNDVTQGIAYATTIANIKAIYDTLLAAGIRVITFPVPPCSSHTTTDQITAAVKITEFIMNYSEATPGLYFIDAFKYFVDDTTGNPIADMTYDGVVHWSTKGAYNVGKAVAEALVNIIPEVPQISLSNKASRALNPNPCMQGDTAGIATDYSFPNGQYNTTPTKVSRTDRSGTIQRLTSSAVAAAETMFRPGGYLIGAGNTVYAQVEFETSSITDFKTLRLYLYAADAGMANIFMSNCMMMQHATQAVFASGWKGILKTKPFVTPVNTTRVYGMLAYNLAGVIDIKRFEIIKI</sequence>
<dbReference type="Pfam" id="PF13472">
    <property type="entry name" value="Lipase_GDSL_2"/>
    <property type="match status" value="1"/>
</dbReference>